<keyword evidence="3" id="KW-0449">Lipoprotein</keyword>
<accession>A0A2Z6AZA3</accession>
<dbReference type="InterPro" id="IPR016088">
    <property type="entry name" value="Chalcone_isomerase_3-sand"/>
</dbReference>
<evidence type="ECO:0000313" key="4">
    <source>
        <dbReference type="Proteomes" id="UP000269883"/>
    </source>
</evidence>
<keyword evidence="1" id="KW-0732">Signal</keyword>
<sequence length="184" mass="20044">MRLIVSMMMVLLMVPSTMAGELAGVVMPDDVQVSGKRLQLNGLALRKVVFFKVYVGGLYLPEAMTDGQQVLQSDTQRQVVMHFLRNVGREDLNEAWLEGLEANTPQASVQLKVQFETLCAWMSDVAEGDKLVVTYEPGTGTRIEVKGDVKGVLPGKPFADALFSCWIGPNPGPGKAFREAMLGG</sequence>
<dbReference type="RefSeq" id="WP_172961684.1">
    <property type="nucleotide sequence ID" value="NZ_AP017378.1"/>
</dbReference>
<keyword evidence="3" id="KW-0472">Membrane</keyword>
<dbReference type="GO" id="GO:0016872">
    <property type="term" value="F:intramolecular lyase activity"/>
    <property type="evidence" value="ECO:0007669"/>
    <property type="project" value="InterPro"/>
</dbReference>
<protein>
    <submittedName>
        <fullName evidence="3">Putative lipoprotein transmembrane</fullName>
    </submittedName>
</protein>
<dbReference type="EMBL" id="AP017378">
    <property type="protein sequence ID" value="BBD08515.1"/>
    <property type="molecule type" value="Genomic_DNA"/>
</dbReference>
<dbReference type="KEGG" id="dfl:DFE_1789"/>
<dbReference type="Proteomes" id="UP000269883">
    <property type="component" value="Chromosome"/>
</dbReference>
<keyword evidence="4" id="KW-1185">Reference proteome</keyword>
<gene>
    <name evidence="3" type="ORF">DFE_1789</name>
</gene>
<organism evidence="3 4">
    <name type="scientific">Desulfovibrio ferrophilus</name>
    <dbReference type="NCBI Taxonomy" id="241368"/>
    <lineage>
        <taxon>Bacteria</taxon>
        <taxon>Pseudomonadati</taxon>
        <taxon>Thermodesulfobacteriota</taxon>
        <taxon>Desulfovibrionia</taxon>
        <taxon>Desulfovibrionales</taxon>
        <taxon>Desulfovibrionaceae</taxon>
        <taxon>Desulfovibrio</taxon>
    </lineage>
</organism>
<evidence type="ECO:0000256" key="1">
    <source>
        <dbReference type="SAM" id="SignalP"/>
    </source>
</evidence>
<evidence type="ECO:0000313" key="3">
    <source>
        <dbReference type="EMBL" id="BBD08515.1"/>
    </source>
</evidence>
<dbReference type="SUPFAM" id="SSF54626">
    <property type="entry name" value="Chalcone isomerase"/>
    <property type="match status" value="1"/>
</dbReference>
<dbReference type="Gene3D" id="3.50.70.10">
    <property type="match status" value="1"/>
</dbReference>
<dbReference type="AlphaFoldDB" id="A0A2Z6AZA3"/>
<dbReference type="InterPro" id="IPR036298">
    <property type="entry name" value="Chalcone_isomerase_sf"/>
</dbReference>
<evidence type="ECO:0000259" key="2">
    <source>
        <dbReference type="Pfam" id="PF16036"/>
    </source>
</evidence>
<name>A0A2Z6AZA3_9BACT</name>
<feature type="signal peptide" evidence="1">
    <location>
        <begin position="1"/>
        <end position="19"/>
    </location>
</feature>
<feature type="chain" id="PRO_5016291780" evidence="1">
    <location>
        <begin position="20"/>
        <end position="184"/>
    </location>
</feature>
<feature type="domain" description="Chalcone isomerase" evidence="2">
    <location>
        <begin position="20"/>
        <end position="183"/>
    </location>
</feature>
<proteinExistence type="predicted"/>
<dbReference type="Pfam" id="PF16036">
    <property type="entry name" value="Chalcone_3"/>
    <property type="match status" value="1"/>
</dbReference>
<reference evidence="3 4" key="1">
    <citation type="journal article" date="2018" name="Sci. Adv.">
        <title>Multi-heme cytochromes provide a pathway for survival in energy-limited environments.</title>
        <authorList>
            <person name="Deng X."/>
            <person name="Dohmae N."/>
            <person name="Nealson K.H."/>
            <person name="Hashimoto K."/>
            <person name="Okamoto A."/>
        </authorList>
    </citation>
    <scope>NUCLEOTIDE SEQUENCE [LARGE SCALE GENOMIC DNA]</scope>
    <source>
        <strain evidence="3 4">IS5</strain>
    </source>
</reference>
<dbReference type="InterPro" id="IPR016087">
    <property type="entry name" value="Chalcone_isomerase"/>
</dbReference>
<keyword evidence="3" id="KW-0812">Transmembrane</keyword>